<evidence type="ECO:0000256" key="4">
    <source>
        <dbReference type="ARBA" id="ARBA00022679"/>
    </source>
</evidence>
<dbReference type="AlphaFoldDB" id="A0A6J5YJ44"/>
<dbReference type="Pfam" id="PF00512">
    <property type="entry name" value="HisKA"/>
    <property type="match status" value="1"/>
</dbReference>
<evidence type="ECO:0000256" key="6">
    <source>
        <dbReference type="ARBA" id="ARBA00023012"/>
    </source>
</evidence>
<keyword evidence="7" id="KW-0472">Membrane</keyword>
<protein>
    <recommendedName>
        <fullName evidence="2">histidine kinase</fullName>
        <ecNumber evidence="2">2.7.13.3</ecNumber>
    </recommendedName>
</protein>
<evidence type="ECO:0000313" key="9">
    <source>
        <dbReference type="EMBL" id="CAB4330074.1"/>
    </source>
</evidence>
<dbReference type="InterPro" id="IPR036097">
    <property type="entry name" value="HisK_dim/P_sf"/>
</dbReference>
<keyword evidence="5" id="KW-0418">Kinase</keyword>
<dbReference type="PRINTS" id="PR00344">
    <property type="entry name" value="BCTRLSENSOR"/>
</dbReference>
<accession>A0A6J5YJ44</accession>
<dbReference type="InterPro" id="IPR003594">
    <property type="entry name" value="HATPase_dom"/>
</dbReference>
<feature type="transmembrane region" description="Helical" evidence="7">
    <location>
        <begin position="149"/>
        <end position="171"/>
    </location>
</feature>
<evidence type="ECO:0000256" key="5">
    <source>
        <dbReference type="ARBA" id="ARBA00022777"/>
    </source>
</evidence>
<dbReference type="PANTHER" id="PTHR45453">
    <property type="entry name" value="PHOSPHATE REGULON SENSOR PROTEIN PHOR"/>
    <property type="match status" value="1"/>
</dbReference>
<name>A0A6J5YJ44_9ZZZZ</name>
<dbReference type="EMBL" id="CAESAB010000002">
    <property type="protein sequence ID" value="CAB4330074.1"/>
    <property type="molecule type" value="Genomic_DNA"/>
</dbReference>
<gene>
    <name evidence="9" type="ORF">UFOPK3820_00083</name>
</gene>
<reference evidence="9" key="1">
    <citation type="submission" date="2020-05" db="EMBL/GenBank/DDBJ databases">
        <authorList>
            <person name="Chiriac C."/>
            <person name="Salcher M."/>
            <person name="Ghai R."/>
            <person name="Kavagutti S V."/>
        </authorList>
    </citation>
    <scope>NUCLEOTIDE SEQUENCE</scope>
</reference>
<evidence type="ECO:0000256" key="1">
    <source>
        <dbReference type="ARBA" id="ARBA00000085"/>
    </source>
</evidence>
<dbReference type="SUPFAM" id="SSF55874">
    <property type="entry name" value="ATPase domain of HSP90 chaperone/DNA topoisomerase II/histidine kinase"/>
    <property type="match status" value="1"/>
</dbReference>
<dbReference type="FunFam" id="1.10.287.130:FF:000001">
    <property type="entry name" value="Two-component sensor histidine kinase"/>
    <property type="match status" value="1"/>
</dbReference>
<feature type="transmembrane region" description="Helical" evidence="7">
    <location>
        <begin position="12"/>
        <end position="30"/>
    </location>
</feature>
<keyword evidence="3" id="KW-0597">Phosphoprotein</keyword>
<dbReference type="SMART" id="SM00387">
    <property type="entry name" value="HATPase_c"/>
    <property type="match status" value="1"/>
</dbReference>
<dbReference type="SMART" id="SM00388">
    <property type="entry name" value="HisKA"/>
    <property type="match status" value="1"/>
</dbReference>
<dbReference type="InterPro" id="IPR004358">
    <property type="entry name" value="Sig_transdc_His_kin-like_C"/>
</dbReference>
<keyword evidence="4" id="KW-0808">Transferase</keyword>
<dbReference type="CDD" id="cd00082">
    <property type="entry name" value="HisKA"/>
    <property type="match status" value="1"/>
</dbReference>
<dbReference type="SUPFAM" id="SSF47384">
    <property type="entry name" value="Homodimeric domain of signal transducing histidine kinase"/>
    <property type="match status" value="1"/>
</dbReference>
<sequence>MKFSNTTRTSFFTILLITILTVGIGGYSAIHTRNAEVSEVNASLEFVAQAAIENPRQSVGAALFAIEQLTLNITLTLLTSEGQETLINESSLNYQGAPPAQLVREASRKPVKISGEYPYQLRSVQTPGGDFILIAKSISEVDSHFDRNITSLAIFTLIADSFTVLLLLLYFRRTNQRDQLESLSRMQEFLGDASHELRTPLTVIKGYVEMLSKKQLSAESDQERAFTRVGSEINRMENLIQDLLLLAELGESGSRDIEKIDVSEILLSHGTDFTTLNPQRRVTLAIESGIDIAASRDYLSRFIQNALTNIMRHTKPEDSVQITCKKSGKFVHIAIEDSGPGLPDGAYREDIRSLNRFDKSRSRENGGSGLGMSIMSAVIEKLNGRFSLRKSDLGGLAIVVDLPLAKD</sequence>
<dbReference type="EC" id="2.7.13.3" evidence="2"/>
<dbReference type="InterPro" id="IPR050351">
    <property type="entry name" value="BphY/WalK/GraS-like"/>
</dbReference>
<dbReference type="GO" id="GO:0016036">
    <property type="term" value="P:cellular response to phosphate starvation"/>
    <property type="evidence" value="ECO:0007669"/>
    <property type="project" value="TreeGrafter"/>
</dbReference>
<dbReference type="PROSITE" id="PS50109">
    <property type="entry name" value="HIS_KIN"/>
    <property type="match status" value="1"/>
</dbReference>
<organism evidence="9">
    <name type="scientific">freshwater metagenome</name>
    <dbReference type="NCBI Taxonomy" id="449393"/>
    <lineage>
        <taxon>unclassified sequences</taxon>
        <taxon>metagenomes</taxon>
        <taxon>ecological metagenomes</taxon>
    </lineage>
</organism>
<dbReference type="GO" id="GO:0000155">
    <property type="term" value="F:phosphorelay sensor kinase activity"/>
    <property type="evidence" value="ECO:0007669"/>
    <property type="project" value="InterPro"/>
</dbReference>
<dbReference type="GO" id="GO:0004721">
    <property type="term" value="F:phosphoprotein phosphatase activity"/>
    <property type="evidence" value="ECO:0007669"/>
    <property type="project" value="TreeGrafter"/>
</dbReference>
<evidence type="ECO:0000256" key="2">
    <source>
        <dbReference type="ARBA" id="ARBA00012438"/>
    </source>
</evidence>
<evidence type="ECO:0000256" key="3">
    <source>
        <dbReference type="ARBA" id="ARBA00022553"/>
    </source>
</evidence>
<dbReference type="Pfam" id="PF02518">
    <property type="entry name" value="HATPase_c"/>
    <property type="match status" value="1"/>
</dbReference>
<dbReference type="GO" id="GO:0005886">
    <property type="term" value="C:plasma membrane"/>
    <property type="evidence" value="ECO:0007669"/>
    <property type="project" value="TreeGrafter"/>
</dbReference>
<dbReference type="Gene3D" id="3.30.565.10">
    <property type="entry name" value="Histidine kinase-like ATPase, C-terminal domain"/>
    <property type="match status" value="1"/>
</dbReference>
<dbReference type="PANTHER" id="PTHR45453:SF1">
    <property type="entry name" value="PHOSPHATE REGULON SENSOR PROTEIN PHOR"/>
    <property type="match status" value="1"/>
</dbReference>
<keyword evidence="7" id="KW-0812">Transmembrane</keyword>
<dbReference type="Gene3D" id="1.10.287.130">
    <property type="match status" value="1"/>
</dbReference>
<dbReference type="InterPro" id="IPR036890">
    <property type="entry name" value="HATPase_C_sf"/>
</dbReference>
<dbReference type="InterPro" id="IPR003661">
    <property type="entry name" value="HisK_dim/P_dom"/>
</dbReference>
<keyword evidence="6" id="KW-0902">Two-component regulatory system</keyword>
<evidence type="ECO:0000256" key="7">
    <source>
        <dbReference type="SAM" id="Phobius"/>
    </source>
</evidence>
<feature type="domain" description="Histidine kinase" evidence="8">
    <location>
        <begin position="192"/>
        <end position="406"/>
    </location>
</feature>
<comment type="catalytic activity">
    <reaction evidence="1">
        <text>ATP + protein L-histidine = ADP + protein N-phospho-L-histidine.</text>
        <dbReference type="EC" id="2.7.13.3"/>
    </reaction>
</comment>
<proteinExistence type="predicted"/>
<keyword evidence="7" id="KW-1133">Transmembrane helix</keyword>
<evidence type="ECO:0000259" key="8">
    <source>
        <dbReference type="PROSITE" id="PS50109"/>
    </source>
</evidence>
<dbReference type="InterPro" id="IPR005467">
    <property type="entry name" value="His_kinase_dom"/>
</dbReference>